<evidence type="ECO:0000313" key="1">
    <source>
        <dbReference type="EMBL" id="MBP1991196.1"/>
    </source>
</evidence>
<comment type="caution">
    <text evidence="1">The sequence shown here is derived from an EMBL/GenBank/DDBJ whole genome shotgun (WGS) entry which is preliminary data.</text>
</comment>
<proteinExistence type="predicted"/>
<protein>
    <submittedName>
        <fullName evidence="1">Uncharacterized protein</fullName>
    </submittedName>
</protein>
<keyword evidence="2" id="KW-1185">Reference proteome</keyword>
<gene>
    <name evidence="1" type="ORF">J2Z66_002803</name>
</gene>
<reference evidence="1 2" key="1">
    <citation type="submission" date="2021-03" db="EMBL/GenBank/DDBJ databases">
        <title>Genomic Encyclopedia of Type Strains, Phase IV (KMG-IV): sequencing the most valuable type-strain genomes for metagenomic binning, comparative biology and taxonomic classification.</title>
        <authorList>
            <person name="Goeker M."/>
        </authorList>
    </citation>
    <scope>NUCLEOTIDE SEQUENCE [LARGE SCALE GENOMIC DNA]</scope>
    <source>
        <strain evidence="1 2">DSM 26048</strain>
    </source>
</reference>
<organism evidence="1 2">
    <name type="scientific">Paenibacillus eucommiae</name>
    <dbReference type="NCBI Taxonomy" id="1355755"/>
    <lineage>
        <taxon>Bacteria</taxon>
        <taxon>Bacillati</taxon>
        <taxon>Bacillota</taxon>
        <taxon>Bacilli</taxon>
        <taxon>Bacillales</taxon>
        <taxon>Paenibacillaceae</taxon>
        <taxon>Paenibacillus</taxon>
    </lineage>
</organism>
<dbReference type="EMBL" id="JAGGLB010000008">
    <property type="protein sequence ID" value="MBP1991196.1"/>
    <property type="molecule type" value="Genomic_DNA"/>
</dbReference>
<accession>A0ABS4IWG5</accession>
<sequence length="29" mass="3568">MNVEEEWIPKIKDWDLAFRIYQVGDTKGW</sequence>
<evidence type="ECO:0000313" key="2">
    <source>
        <dbReference type="Proteomes" id="UP001519287"/>
    </source>
</evidence>
<name>A0ABS4IWG5_9BACL</name>
<dbReference type="Proteomes" id="UP001519287">
    <property type="component" value="Unassembled WGS sequence"/>
</dbReference>